<dbReference type="RefSeq" id="WP_311494155.1">
    <property type="nucleotide sequence ID" value="NZ_JAVRHO010000005.1"/>
</dbReference>
<name>A0ABU3CHZ1_9FLAO</name>
<reference evidence="1 2" key="1">
    <citation type="submission" date="2023-09" db="EMBL/GenBank/DDBJ databases">
        <authorList>
            <person name="Rey-Velasco X."/>
        </authorList>
    </citation>
    <scope>NUCLEOTIDE SEQUENCE [LARGE SCALE GENOMIC DNA]</scope>
    <source>
        <strain evidence="1 2">F260</strain>
    </source>
</reference>
<keyword evidence="2" id="KW-1185">Reference proteome</keyword>
<organism evidence="1 2">
    <name type="scientific">Autumnicola lenta</name>
    <dbReference type="NCBI Taxonomy" id="3075593"/>
    <lineage>
        <taxon>Bacteria</taxon>
        <taxon>Pseudomonadati</taxon>
        <taxon>Bacteroidota</taxon>
        <taxon>Flavobacteriia</taxon>
        <taxon>Flavobacteriales</taxon>
        <taxon>Flavobacteriaceae</taxon>
        <taxon>Autumnicola</taxon>
    </lineage>
</organism>
<dbReference type="EMBL" id="JAVRHO010000005">
    <property type="protein sequence ID" value="MDT0645968.1"/>
    <property type="molecule type" value="Genomic_DNA"/>
</dbReference>
<comment type="caution">
    <text evidence="1">The sequence shown here is derived from an EMBL/GenBank/DDBJ whole genome shotgun (WGS) entry which is preliminary data.</text>
</comment>
<dbReference type="Proteomes" id="UP001245285">
    <property type="component" value="Unassembled WGS sequence"/>
</dbReference>
<evidence type="ECO:0000313" key="2">
    <source>
        <dbReference type="Proteomes" id="UP001245285"/>
    </source>
</evidence>
<sequence>MKEVKELKSEKGKVNGASAKIRGICGSYFERDILYWKVYLEASDKLQADNCHFCNEVTKRTSEKAKIDGTFCENQRHLREPF</sequence>
<evidence type="ECO:0000313" key="1">
    <source>
        <dbReference type="EMBL" id="MDT0645968.1"/>
    </source>
</evidence>
<protein>
    <submittedName>
        <fullName evidence="1">Uncharacterized protein</fullName>
    </submittedName>
</protein>
<proteinExistence type="predicted"/>
<accession>A0ABU3CHZ1</accession>
<gene>
    <name evidence="1" type="ORF">RM545_04640</name>
</gene>